<dbReference type="AlphaFoldDB" id="Q93S32"/>
<dbReference type="GO" id="GO:0003677">
    <property type="term" value="F:DNA binding"/>
    <property type="evidence" value="ECO:0007669"/>
    <property type="project" value="InterPro"/>
</dbReference>
<dbReference type="EMBL" id="AJ278872">
    <property type="protein sequence ID" value="CAC38004.1"/>
    <property type="molecule type" value="Genomic_DNA"/>
</dbReference>
<gene>
    <name evidence="1" type="primary">pre</name>
</gene>
<proteinExistence type="predicted"/>
<keyword evidence="1" id="KW-0614">Plasmid</keyword>
<dbReference type="InterPro" id="IPR001668">
    <property type="entry name" value="Mob_Pre"/>
</dbReference>
<dbReference type="NCBIfam" id="NF041497">
    <property type="entry name" value="MobV"/>
    <property type="match status" value="1"/>
</dbReference>
<dbReference type="Gene3D" id="3.30.930.30">
    <property type="match status" value="1"/>
</dbReference>
<dbReference type="Pfam" id="PF01076">
    <property type="entry name" value="Mob_Pre"/>
    <property type="match status" value="1"/>
</dbReference>
<organism evidence="1">
    <name type="scientific">Xylanibacter ruminicola</name>
    <name type="common">Prevotella ruminicola</name>
    <dbReference type="NCBI Taxonomy" id="839"/>
    <lineage>
        <taxon>Bacteria</taxon>
        <taxon>Pseudomonadati</taxon>
        <taxon>Bacteroidota</taxon>
        <taxon>Bacteroidia</taxon>
        <taxon>Bacteroidales</taxon>
        <taxon>Prevotellaceae</taxon>
        <taxon>Xylanibacter</taxon>
    </lineage>
</organism>
<geneLocation type="plasmid" evidence="1">
    <name>pRRI2</name>
</geneLocation>
<evidence type="ECO:0000313" key="1">
    <source>
        <dbReference type="EMBL" id="CAC38004.1"/>
    </source>
</evidence>
<name>Q93S32_XYLRU</name>
<dbReference type="GO" id="GO:0006310">
    <property type="term" value="P:DNA recombination"/>
    <property type="evidence" value="ECO:0007669"/>
    <property type="project" value="InterPro"/>
</dbReference>
<sequence>MAFQALNINGRIHMNPRVMNENGREGWTEKTYQDKNLDKGNHYDFARSSRNFELIKGCHPRFLNDPRHVPIEQRLNERLKKLGFNYYKEDSKNAPYSCVDIIVGGDHDRMNEIGSNFFSILSWAEDNYKFFCKKFGEDNIISFCVHLDETTPHAHVLAIPTAINKQRGRVKSGEQRKVKEVVFVQGAFWRPL</sequence>
<accession>Q93S32</accession>
<reference evidence="1" key="1">
    <citation type="submission" date="2000-08" db="EMBL/GenBank/DDBJ databases">
        <title>Sequence analysis of the plasmid pRRI2 from the rumen bacterium Prevotella ruminicola 223/M2/7, and the use of pRRI2 in Prevotella/Bacteroides shuttle vectors.</title>
        <authorList>
            <person name="Mercer D.K."/>
            <person name="Patel S."/>
            <person name="Flint H.J."/>
        </authorList>
    </citation>
    <scope>NUCLEOTIDE SEQUENCE [LARGE SCALE GENOMIC DNA]</scope>
    <source>
        <strain evidence="1">223/M2/7</strain>
        <plasmid evidence="1">pRRI2</plasmid>
    </source>
</reference>
<protein>
    <submittedName>
        <fullName evidence="1">Recombination protein</fullName>
    </submittedName>
</protein>
<dbReference type="CDD" id="cd17242">
    <property type="entry name" value="MobM_relaxase"/>
    <property type="match status" value="1"/>
</dbReference>